<keyword evidence="6" id="KW-1185">Reference proteome</keyword>
<feature type="compositionally biased region" description="Polar residues" evidence="3">
    <location>
        <begin position="603"/>
        <end position="619"/>
    </location>
</feature>
<reference evidence="5 6" key="1">
    <citation type="journal article" date="2020" name="Nat. Food">
        <title>A phased Vanilla planifolia genome enables genetic improvement of flavour and production.</title>
        <authorList>
            <person name="Hasing T."/>
            <person name="Tang H."/>
            <person name="Brym M."/>
            <person name="Khazi F."/>
            <person name="Huang T."/>
            <person name="Chambers A.H."/>
        </authorList>
    </citation>
    <scope>NUCLEOTIDE SEQUENCE [LARGE SCALE GENOMIC DNA]</scope>
    <source>
        <tissue evidence="5">Leaf</tissue>
    </source>
</reference>
<dbReference type="Pfam" id="PF23176">
    <property type="entry name" value="bHLH_LHW"/>
    <property type="match status" value="1"/>
</dbReference>
<evidence type="ECO:0000259" key="4">
    <source>
        <dbReference type="PROSITE" id="PS50888"/>
    </source>
</evidence>
<dbReference type="PROSITE" id="PS50888">
    <property type="entry name" value="BHLH"/>
    <property type="match status" value="1"/>
</dbReference>
<accession>A0A835VJW0</accession>
<evidence type="ECO:0000256" key="2">
    <source>
        <dbReference type="ARBA" id="ARBA00023163"/>
    </source>
</evidence>
<evidence type="ECO:0000256" key="1">
    <source>
        <dbReference type="ARBA" id="ARBA00023015"/>
    </source>
</evidence>
<dbReference type="OrthoDB" id="1518325at2759"/>
<sequence length="907" mass="99420">MVFELREALRRLCVEIGWSYAVFWSLIDSPGPKHLVWHDGYWCGKPQLSVLNDAVAHGNSFAVLQAQGEGSIDELVNKTMVPQVHVLGDGIVGVAAVSGNYQWILRELYGDQETMAEDLAFLNNQFSAGIQTIVVIPVPPHGAIQLGSTKRVMENIHFVIHARNSFMQLALESGSNFFGGVEKAIGKKSLSRPFSSSAISDYLFRLDCSNVNRSLSMKCNHQLISSTSKLSSQTSSLQLMEDLSKIDPQLLSMKKNLNSALMPFSETCQPMFNQREPSLIHLNNRFIREFVEAKNVSNLELSNSQNEMQLSSGCSSFMEKSLPYHHGSRSQESAIGIKALSDVHTGAHSLLPIVKSLESTNCLERLNSSSACSNENTRSLVDVSTMNSALKIEAYASSNLGLPDGFQVNKSSINKSQVLACSGNVKSEKDSLQSHGNSSNSSYGLPVGCFDECRFSNSNTVVANQGIEKVNCFGNCTSSYGKVHSINGDNDPGLVLMSNEQPSSFPLANFGDDLFEALGLYGSLAGREVSEQLFSEDVSDCNAQLNHSSKFYSANDDMSCTEIFSDPNADQLLDAVVSKIKANTGQSLDENMSCKTSVTRVSDTSLYRGSPSNDGSASSGKKRRENISPVLNSNSEAAGSSSVWSADSMDETGRSEFHKSQMSLWVESGQAMKSDSLFSSHGKRVDDICKVNRKRPRAGETPRPRPKDRQLIMDRVKELREIVPNGAKCSIDALLEKTIKHMLFLQSVTKHADRLKEIGEPKIISKDGGVLLKDNIQGGATWAFDVGSQPVSCPIIVEDLNPPREMLVEMLCEERGMFLEIADLIRGLGLTILKGVMEAHKDKIWARFAVEANRDVTRMEIFLSLVRLLEPTISDAATLHSLYNSNIHRNYFNAPVLPATGMSDPLQ</sequence>
<evidence type="ECO:0000313" key="5">
    <source>
        <dbReference type="EMBL" id="KAG0499703.1"/>
    </source>
</evidence>
<dbReference type="GO" id="GO:0003700">
    <property type="term" value="F:DNA-binding transcription factor activity"/>
    <property type="evidence" value="ECO:0007669"/>
    <property type="project" value="InterPro"/>
</dbReference>
<dbReference type="GO" id="GO:0046983">
    <property type="term" value="F:protein dimerization activity"/>
    <property type="evidence" value="ECO:0007669"/>
    <property type="project" value="InterPro"/>
</dbReference>
<protein>
    <recommendedName>
        <fullName evidence="4">BHLH domain-containing protein</fullName>
    </recommendedName>
</protein>
<dbReference type="Pfam" id="PF14215">
    <property type="entry name" value="bHLH-MYC_N"/>
    <property type="match status" value="1"/>
</dbReference>
<dbReference type="InterPro" id="IPR043561">
    <property type="entry name" value="LHW-like"/>
</dbReference>
<dbReference type="InterPro" id="IPR025610">
    <property type="entry name" value="MYC/MYB_N"/>
</dbReference>
<feature type="domain" description="BHLH" evidence="4">
    <location>
        <begin position="696"/>
        <end position="745"/>
    </location>
</feature>
<dbReference type="PANTHER" id="PTHR46196">
    <property type="entry name" value="TRANSCRIPTION FACTOR BHLH155-LIKE ISOFORM X1-RELATED"/>
    <property type="match status" value="1"/>
</dbReference>
<dbReference type="AlphaFoldDB" id="A0A835VJW0"/>
<feature type="region of interest" description="Disordered" evidence="3">
    <location>
        <begin position="688"/>
        <end position="707"/>
    </location>
</feature>
<feature type="compositionally biased region" description="Basic and acidic residues" evidence="3">
    <location>
        <begin position="697"/>
        <end position="707"/>
    </location>
</feature>
<keyword evidence="2" id="KW-0804">Transcription</keyword>
<comment type="caution">
    <text evidence="5">The sequence shown here is derived from an EMBL/GenBank/DDBJ whole genome shotgun (WGS) entry which is preliminary data.</text>
</comment>
<gene>
    <name evidence="5" type="ORF">HPP92_004394</name>
</gene>
<evidence type="ECO:0000256" key="3">
    <source>
        <dbReference type="SAM" id="MobiDB-lite"/>
    </source>
</evidence>
<dbReference type="InterPro" id="IPR011598">
    <property type="entry name" value="bHLH_dom"/>
</dbReference>
<organism evidence="5 6">
    <name type="scientific">Vanilla planifolia</name>
    <name type="common">Vanilla</name>
    <dbReference type="NCBI Taxonomy" id="51239"/>
    <lineage>
        <taxon>Eukaryota</taxon>
        <taxon>Viridiplantae</taxon>
        <taxon>Streptophyta</taxon>
        <taxon>Embryophyta</taxon>
        <taxon>Tracheophyta</taxon>
        <taxon>Spermatophyta</taxon>
        <taxon>Magnoliopsida</taxon>
        <taxon>Liliopsida</taxon>
        <taxon>Asparagales</taxon>
        <taxon>Orchidaceae</taxon>
        <taxon>Vanilloideae</taxon>
        <taxon>Vanilleae</taxon>
        <taxon>Vanilla</taxon>
    </lineage>
</organism>
<feature type="compositionally biased region" description="Polar residues" evidence="3">
    <location>
        <begin position="629"/>
        <end position="645"/>
    </location>
</feature>
<evidence type="ECO:0000313" key="6">
    <source>
        <dbReference type="Proteomes" id="UP000636800"/>
    </source>
</evidence>
<dbReference type="EMBL" id="JADCNL010000001">
    <property type="protein sequence ID" value="KAG0499703.1"/>
    <property type="molecule type" value="Genomic_DNA"/>
</dbReference>
<dbReference type="Proteomes" id="UP000636800">
    <property type="component" value="Chromosome 1"/>
</dbReference>
<dbReference type="CDD" id="cd18915">
    <property type="entry name" value="bHLH_AtLHW_like"/>
    <property type="match status" value="1"/>
</dbReference>
<proteinExistence type="predicted"/>
<name>A0A835VJW0_VANPL</name>
<dbReference type="PANTHER" id="PTHR46196:SF4">
    <property type="entry name" value="TRANSCRIPTION FACTOR LHW"/>
    <property type="match status" value="1"/>
</dbReference>
<feature type="region of interest" description="Disordered" evidence="3">
    <location>
        <begin position="603"/>
        <end position="649"/>
    </location>
</feature>
<keyword evidence="1" id="KW-0805">Transcription regulation</keyword>